<dbReference type="CDD" id="cd06170">
    <property type="entry name" value="LuxR_C_like"/>
    <property type="match status" value="1"/>
</dbReference>
<dbReference type="Proteomes" id="UP001319827">
    <property type="component" value="Chromosome"/>
</dbReference>
<accession>A0ABM8HQN9</accession>
<dbReference type="PRINTS" id="PR00038">
    <property type="entry name" value="HTHLUXR"/>
</dbReference>
<sequence length="446" mass="50767">MSETLLEQLNANLETFLTTWTDHMREAGYLAHTTAKRQDCIESFRGVLESIRRLASQGGVPAFAPMLKHSEHGVRYMLQSARNHRLRGITEGMYLGCFKTLIHSLEEMVLTLELSADAKLEAVLKIRRVCDVLETVFVGDWEQALAHDMTAQLQEVNRQLTLKKNRYENIFRSTSDLVLLTDELGLISEANPETEKYVSSEQLLGRPFWGFLQLDCRDMAQVLEALPVDEPHEVRSRDGRHVFILRLVPLSKVSLAAQGYMLILSDITLLVNHRRELERRVEQRTAALSRSQDLLRREKAQTDEMNVTLRNVMKSIESDRRDLEQNISRKISSHLLPALDKIRQEPAAGVRASYLDLIREQLISLTSGFDAELDAGMLKLSRTELSICRFIQAGCSSKEISEAMNLAFDTIRTHRKNIRRKLGLQGKDINLHSFLASRTCTPSGEV</sequence>
<evidence type="ECO:0000259" key="1">
    <source>
        <dbReference type="PROSITE" id="PS00622"/>
    </source>
</evidence>
<dbReference type="Gene3D" id="1.10.10.10">
    <property type="entry name" value="Winged helix-like DNA-binding domain superfamily/Winged helix DNA-binding domain"/>
    <property type="match status" value="1"/>
</dbReference>
<dbReference type="InterPro" id="IPR000014">
    <property type="entry name" value="PAS"/>
</dbReference>
<feature type="domain" description="HTH luxR-type" evidence="1">
    <location>
        <begin position="394"/>
        <end position="421"/>
    </location>
</feature>
<dbReference type="InterPro" id="IPR013656">
    <property type="entry name" value="PAS_4"/>
</dbReference>
<dbReference type="SMART" id="SM00421">
    <property type="entry name" value="HTH_LUXR"/>
    <property type="match status" value="1"/>
</dbReference>
<dbReference type="EMBL" id="AP024355">
    <property type="protein sequence ID" value="BCR03166.1"/>
    <property type="molecule type" value="Genomic_DNA"/>
</dbReference>
<name>A0ABM8HQN9_9BACT</name>
<evidence type="ECO:0000313" key="2">
    <source>
        <dbReference type="EMBL" id="BCR03166.1"/>
    </source>
</evidence>
<dbReference type="SUPFAM" id="SSF46894">
    <property type="entry name" value="C-terminal effector domain of the bipartite response regulators"/>
    <property type="match status" value="1"/>
</dbReference>
<dbReference type="InterPro" id="IPR035965">
    <property type="entry name" value="PAS-like_dom_sf"/>
</dbReference>
<dbReference type="InterPro" id="IPR000792">
    <property type="entry name" value="Tscrpt_reg_LuxR_C"/>
</dbReference>
<dbReference type="PROSITE" id="PS00622">
    <property type="entry name" value="HTH_LUXR_1"/>
    <property type="match status" value="1"/>
</dbReference>
<reference evidence="2 3" key="2">
    <citation type="journal article" date="2021" name="Int. J. Syst. Evol. Microbiol.">
        <title>Isolation and Polyphasic Characterization of Desulfuromonas versatilis sp. Nov., an Electrogenic Bacteria Capable of Versatile Metabolism Isolated from a Graphene Oxide-Reducing Enrichment Culture.</title>
        <authorList>
            <person name="Xie L."/>
            <person name="Yoshida N."/>
            <person name="Ishii S."/>
            <person name="Meng L."/>
        </authorList>
    </citation>
    <scope>NUCLEOTIDE SEQUENCE [LARGE SCALE GENOMIC DNA]</scope>
    <source>
        <strain evidence="2 3">NIT-T3</strain>
    </source>
</reference>
<dbReference type="Pfam" id="PF08448">
    <property type="entry name" value="PAS_4"/>
    <property type="match status" value="1"/>
</dbReference>
<keyword evidence="3" id="KW-1185">Reference proteome</keyword>
<dbReference type="SUPFAM" id="SSF55785">
    <property type="entry name" value="PYP-like sensor domain (PAS domain)"/>
    <property type="match status" value="1"/>
</dbReference>
<protein>
    <recommendedName>
        <fullName evidence="1">HTH luxR-type domain-containing protein</fullName>
    </recommendedName>
</protein>
<dbReference type="Gene3D" id="3.30.450.20">
    <property type="entry name" value="PAS domain"/>
    <property type="match status" value="1"/>
</dbReference>
<dbReference type="NCBIfam" id="TIGR00229">
    <property type="entry name" value="sensory_box"/>
    <property type="match status" value="1"/>
</dbReference>
<evidence type="ECO:0000313" key="3">
    <source>
        <dbReference type="Proteomes" id="UP001319827"/>
    </source>
</evidence>
<dbReference type="InterPro" id="IPR016032">
    <property type="entry name" value="Sig_transdc_resp-reg_C-effctor"/>
</dbReference>
<dbReference type="Pfam" id="PF00196">
    <property type="entry name" value="GerE"/>
    <property type="match status" value="1"/>
</dbReference>
<reference evidence="2 3" key="1">
    <citation type="journal article" date="2016" name="C (Basel)">
        <title>Selective Growth of and Electricity Production by Marine Exoelectrogenic Bacteria in Self-Aggregated Hydrogel of Microbially Reduced Graphene Oxide.</title>
        <authorList>
            <person name="Yoshida N."/>
            <person name="Goto Y."/>
            <person name="Miyata Y."/>
        </authorList>
    </citation>
    <scope>NUCLEOTIDE SEQUENCE [LARGE SCALE GENOMIC DNA]</scope>
    <source>
        <strain evidence="2 3">NIT-T3</strain>
    </source>
</reference>
<dbReference type="SMART" id="SM00091">
    <property type="entry name" value="PAS"/>
    <property type="match status" value="1"/>
</dbReference>
<dbReference type="InterPro" id="IPR036388">
    <property type="entry name" value="WH-like_DNA-bd_sf"/>
</dbReference>
<organism evidence="2 3">
    <name type="scientific">Desulfuromonas versatilis</name>
    <dbReference type="NCBI Taxonomy" id="2802975"/>
    <lineage>
        <taxon>Bacteria</taxon>
        <taxon>Pseudomonadati</taxon>
        <taxon>Thermodesulfobacteriota</taxon>
        <taxon>Desulfuromonadia</taxon>
        <taxon>Desulfuromonadales</taxon>
        <taxon>Desulfuromonadaceae</taxon>
        <taxon>Desulfuromonas</taxon>
    </lineage>
</organism>
<proteinExistence type="predicted"/>
<gene>
    <name evidence="2" type="ORF">DESUT3_02350</name>
</gene>
<dbReference type="RefSeq" id="WP_221250640.1">
    <property type="nucleotide sequence ID" value="NZ_AP024355.1"/>
</dbReference>